<reference evidence="1" key="2">
    <citation type="submission" date="2023-04" db="EMBL/GenBank/DDBJ databases">
        <authorList>
            <person name="Bruccoleri R.E."/>
            <person name="Oakeley E.J."/>
            <person name="Faust A.-M."/>
            <person name="Dessus-Babus S."/>
            <person name="Altorfer M."/>
            <person name="Burckhardt D."/>
            <person name="Oertli M."/>
            <person name="Naumann U."/>
            <person name="Petersen F."/>
            <person name="Wong J."/>
        </authorList>
    </citation>
    <scope>NUCLEOTIDE SEQUENCE</scope>
    <source>
        <strain evidence="1">GSM-AAB239-AS_SAM_17_03QT</strain>
        <tissue evidence="1">Leaf</tissue>
    </source>
</reference>
<accession>A0AAX6E6U5</accession>
<evidence type="ECO:0000313" key="1">
    <source>
        <dbReference type="EMBL" id="KAJ6799701.1"/>
    </source>
</evidence>
<reference evidence="1" key="1">
    <citation type="journal article" date="2023" name="GigaByte">
        <title>Genome assembly of the bearded iris, Iris pallida Lam.</title>
        <authorList>
            <person name="Bruccoleri R.E."/>
            <person name="Oakeley E.J."/>
            <person name="Faust A.M.E."/>
            <person name="Altorfer M."/>
            <person name="Dessus-Babus S."/>
            <person name="Burckhardt D."/>
            <person name="Oertli M."/>
            <person name="Naumann U."/>
            <person name="Petersen F."/>
            <person name="Wong J."/>
        </authorList>
    </citation>
    <scope>NUCLEOTIDE SEQUENCE</scope>
    <source>
        <strain evidence="1">GSM-AAB239-AS_SAM_17_03QT</strain>
    </source>
</reference>
<sequence length="67" mass="7681">MREKRLTLVHSLRHGGCSTDAAMQIWSESMDLFEIRRWWSLKQRRRGAVDGGGNFSDGSGQRLGFQI</sequence>
<evidence type="ECO:0000313" key="2">
    <source>
        <dbReference type="Proteomes" id="UP001140949"/>
    </source>
</evidence>
<dbReference type="EMBL" id="JANAVB010039400">
    <property type="protein sequence ID" value="KAJ6799701.1"/>
    <property type="molecule type" value="Genomic_DNA"/>
</dbReference>
<dbReference type="Proteomes" id="UP001140949">
    <property type="component" value="Unassembled WGS sequence"/>
</dbReference>
<dbReference type="AlphaFoldDB" id="A0AAX6E6U5"/>
<organism evidence="1 2">
    <name type="scientific">Iris pallida</name>
    <name type="common">Sweet iris</name>
    <dbReference type="NCBI Taxonomy" id="29817"/>
    <lineage>
        <taxon>Eukaryota</taxon>
        <taxon>Viridiplantae</taxon>
        <taxon>Streptophyta</taxon>
        <taxon>Embryophyta</taxon>
        <taxon>Tracheophyta</taxon>
        <taxon>Spermatophyta</taxon>
        <taxon>Magnoliopsida</taxon>
        <taxon>Liliopsida</taxon>
        <taxon>Asparagales</taxon>
        <taxon>Iridaceae</taxon>
        <taxon>Iridoideae</taxon>
        <taxon>Irideae</taxon>
        <taxon>Iris</taxon>
    </lineage>
</organism>
<proteinExistence type="predicted"/>
<name>A0AAX6E6U5_IRIPA</name>
<gene>
    <name evidence="1" type="ORF">M6B38_205955</name>
</gene>
<keyword evidence="2" id="KW-1185">Reference proteome</keyword>
<comment type="caution">
    <text evidence="1">The sequence shown here is derived from an EMBL/GenBank/DDBJ whole genome shotgun (WGS) entry which is preliminary data.</text>
</comment>
<protein>
    <submittedName>
        <fullName evidence="1">Uncharacterized protein</fullName>
    </submittedName>
</protein>